<accession>A0A8S4QZE4</accession>
<dbReference type="Proteomes" id="UP000838756">
    <property type="component" value="Unassembled WGS sequence"/>
</dbReference>
<gene>
    <name evidence="2" type="primary">jg4521</name>
    <name evidence="2" type="ORF">PAEG_LOCUS7380</name>
</gene>
<protein>
    <submittedName>
        <fullName evidence="2">Jg4521 protein</fullName>
    </submittedName>
</protein>
<sequence>LTSNRAEVRALAGGTLGSTSPTSPSDVLEPGDSSPHGPGDAVATP</sequence>
<feature type="non-terminal residue" evidence="2">
    <location>
        <position position="1"/>
    </location>
</feature>
<evidence type="ECO:0000256" key="1">
    <source>
        <dbReference type="SAM" id="MobiDB-lite"/>
    </source>
</evidence>
<comment type="caution">
    <text evidence="2">The sequence shown here is derived from an EMBL/GenBank/DDBJ whole genome shotgun (WGS) entry which is preliminary data.</text>
</comment>
<dbReference type="AlphaFoldDB" id="A0A8S4QZE4"/>
<dbReference type="EMBL" id="CAKXAJ010021822">
    <property type="protein sequence ID" value="CAH2226685.1"/>
    <property type="molecule type" value="Genomic_DNA"/>
</dbReference>
<evidence type="ECO:0000313" key="2">
    <source>
        <dbReference type="EMBL" id="CAH2226685.1"/>
    </source>
</evidence>
<feature type="region of interest" description="Disordered" evidence="1">
    <location>
        <begin position="1"/>
        <end position="45"/>
    </location>
</feature>
<keyword evidence="3" id="KW-1185">Reference proteome</keyword>
<name>A0A8S4QZE4_9NEOP</name>
<reference evidence="2" key="1">
    <citation type="submission" date="2022-03" db="EMBL/GenBank/DDBJ databases">
        <authorList>
            <person name="Lindestad O."/>
        </authorList>
    </citation>
    <scope>NUCLEOTIDE SEQUENCE</scope>
</reference>
<organism evidence="2 3">
    <name type="scientific">Pararge aegeria aegeria</name>
    <dbReference type="NCBI Taxonomy" id="348720"/>
    <lineage>
        <taxon>Eukaryota</taxon>
        <taxon>Metazoa</taxon>
        <taxon>Ecdysozoa</taxon>
        <taxon>Arthropoda</taxon>
        <taxon>Hexapoda</taxon>
        <taxon>Insecta</taxon>
        <taxon>Pterygota</taxon>
        <taxon>Neoptera</taxon>
        <taxon>Endopterygota</taxon>
        <taxon>Lepidoptera</taxon>
        <taxon>Glossata</taxon>
        <taxon>Ditrysia</taxon>
        <taxon>Papilionoidea</taxon>
        <taxon>Nymphalidae</taxon>
        <taxon>Satyrinae</taxon>
        <taxon>Satyrini</taxon>
        <taxon>Parargina</taxon>
        <taxon>Pararge</taxon>
    </lineage>
</organism>
<proteinExistence type="predicted"/>
<evidence type="ECO:0000313" key="3">
    <source>
        <dbReference type="Proteomes" id="UP000838756"/>
    </source>
</evidence>